<comment type="caution">
    <text evidence="2">The sequence shown here is derived from an EMBL/GenBank/DDBJ whole genome shotgun (WGS) entry which is preliminary data.</text>
</comment>
<feature type="transmembrane region" description="Helical" evidence="1">
    <location>
        <begin position="120"/>
        <end position="136"/>
    </location>
</feature>
<keyword evidence="1" id="KW-0812">Transmembrane</keyword>
<sequence>MSMQEESVARRLREAPRRHPLLPLAAKAAVAAALAWLVVQPLRGSADDYAYYAPLGAVVAVSSRLAHSMRLTVEAVLAIGLGALLAMGVRAAPTPEVLSIAIVVGLGTVLGAWKRVGSMASWVPISGLFILIVGGADPTRYVLAYLGLTALGAVVGVLVNLAVPPMPLIATDNVQNSLRNVLADQLDGMADGLERSPLPTPEEWREGEAVLRSQSERAQELIGQLVDVPRINWRARRWQGPAEHQRQRGQALRDLTILVEEMKSVLAHDEHAELERVALGPALRPSAARALHCAAEALRSVEDSEVDESSLDAAMQAAEGFAEAIRRQRAEEQVDAFAAGALVNTLRKVLVSLTPDEESHESAPDVR</sequence>
<name>A0A7Y9RZ36_9ACTN</name>
<evidence type="ECO:0000256" key="1">
    <source>
        <dbReference type="SAM" id="Phobius"/>
    </source>
</evidence>
<feature type="transmembrane region" description="Helical" evidence="1">
    <location>
        <begin position="73"/>
        <end position="91"/>
    </location>
</feature>
<keyword evidence="1" id="KW-1133">Transmembrane helix</keyword>
<feature type="transmembrane region" description="Helical" evidence="1">
    <location>
        <begin position="142"/>
        <end position="163"/>
    </location>
</feature>
<dbReference type="AlphaFoldDB" id="A0A7Y9RZ36"/>
<gene>
    <name evidence="2" type="ORF">BJ980_000081</name>
</gene>
<proteinExistence type="predicted"/>
<feature type="transmembrane region" description="Helical" evidence="1">
    <location>
        <begin position="49"/>
        <end position="66"/>
    </location>
</feature>
<evidence type="ECO:0000313" key="3">
    <source>
        <dbReference type="Proteomes" id="UP000540656"/>
    </source>
</evidence>
<keyword evidence="1" id="KW-0472">Membrane</keyword>
<dbReference type="EMBL" id="JACCAA010000001">
    <property type="protein sequence ID" value="NYG57158.1"/>
    <property type="molecule type" value="Genomic_DNA"/>
</dbReference>
<feature type="transmembrane region" description="Helical" evidence="1">
    <location>
        <begin position="21"/>
        <end position="43"/>
    </location>
</feature>
<dbReference type="RefSeq" id="WP_179500472.1">
    <property type="nucleotide sequence ID" value="NZ_JACCAA010000001.1"/>
</dbReference>
<evidence type="ECO:0000313" key="2">
    <source>
        <dbReference type="EMBL" id="NYG57158.1"/>
    </source>
</evidence>
<organism evidence="2 3">
    <name type="scientific">Nocardioides daedukensis</name>
    <dbReference type="NCBI Taxonomy" id="634462"/>
    <lineage>
        <taxon>Bacteria</taxon>
        <taxon>Bacillati</taxon>
        <taxon>Actinomycetota</taxon>
        <taxon>Actinomycetes</taxon>
        <taxon>Propionibacteriales</taxon>
        <taxon>Nocardioidaceae</taxon>
        <taxon>Nocardioides</taxon>
    </lineage>
</organism>
<accession>A0A7Y9RZ36</accession>
<dbReference type="Proteomes" id="UP000540656">
    <property type="component" value="Unassembled WGS sequence"/>
</dbReference>
<protein>
    <submittedName>
        <fullName evidence="2">Uncharacterized membrane protein YgaE (UPF0421/DUF939 family)</fullName>
    </submittedName>
</protein>
<reference evidence="2 3" key="1">
    <citation type="submission" date="2020-07" db="EMBL/GenBank/DDBJ databases">
        <title>Sequencing the genomes of 1000 actinobacteria strains.</title>
        <authorList>
            <person name="Klenk H.-P."/>
        </authorList>
    </citation>
    <scope>NUCLEOTIDE SEQUENCE [LARGE SCALE GENOMIC DNA]</scope>
    <source>
        <strain evidence="2 3">DSM 23819</strain>
    </source>
</reference>
<keyword evidence="3" id="KW-1185">Reference proteome</keyword>